<dbReference type="NCBIfam" id="NF041024">
    <property type="entry name" value="acVLRF1_NCBI"/>
    <property type="match status" value="1"/>
</dbReference>
<accession>A0A6N9YKJ9</accession>
<dbReference type="AlphaFoldDB" id="A0A6N9YKJ9"/>
<evidence type="ECO:0000313" key="2">
    <source>
        <dbReference type="EMBL" id="NED95523.1"/>
    </source>
</evidence>
<comment type="caution">
    <text evidence="2">The sequence shown here is derived from an EMBL/GenBank/DDBJ whole genome shotgun (WGS) entry which is preliminary data.</text>
</comment>
<evidence type="ECO:0000313" key="3">
    <source>
        <dbReference type="Proteomes" id="UP000469185"/>
    </source>
</evidence>
<dbReference type="RefSeq" id="WP_163818288.1">
    <property type="nucleotide sequence ID" value="NZ_JAAGOB010000004.1"/>
</dbReference>
<reference evidence="2 3" key="1">
    <citation type="submission" date="2020-02" db="EMBL/GenBank/DDBJ databases">
        <authorList>
            <person name="Li X.-J."/>
            <person name="Feng X.-M."/>
        </authorList>
    </citation>
    <scope>NUCLEOTIDE SEQUENCE [LARGE SCALE GENOMIC DNA]</scope>
    <source>
        <strain evidence="2 3">CGMCC 4.7225</strain>
    </source>
</reference>
<evidence type="ECO:0000259" key="1">
    <source>
        <dbReference type="Pfam" id="PF18859"/>
    </source>
</evidence>
<dbReference type="InterPro" id="IPR042226">
    <property type="entry name" value="eFR1_2_sf"/>
</dbReference>
<sequence length="221" mass="24009">MPTKHVSITPERLEHWLEGFAERHGASSTHAEAEHVVVRAADGSEARCSVPFGPLRIDPESAYLGLLDHARRDRLVGVILVRRGGYAAGVFEGRVLVASKVGSRHVQGRTAAGGQSQQRFSRRRDNQAREAFAAAADVAARVLVPYTHTLEAVVCGGDRRAVSQVLSDPRLAGLLPMVVPPHLAVPDPKLRVLRDTADMFRAVEIEVIESTPQDAPRNKQA</sequence>
<feature type="domain" description="Actinobacteria/chloroflexi VLRF1 release factor" evidence="1">
    <location>
        <begin position="75"/>
        <end position="206"/>
    </location>
</feature>
<dbReference type="InterPro" id="IPR040783">
    <property type="entry name" value="VLRF1"/>
</dbReference>
<dbReference type="Gene3D" id="3.30.420.60">
    <property type="entry name" value="eRF1 domain 2"/>
    <property type="match status" value="1"/>
</dbReference>
<dbReference type="SUPFAM" id="SSF53137">
    <property type="entry name" value="Translational machinery components"/>
    <property type="match status" value="1"/>
</dbReference>
<keyword evidence="3" id="KW-1185">Reference proteome</keyword>
<organism evidence="2 3">
    <name type="scientific">Phytoactinopolyspora alkaliphila</name>
    <dbReference type="NCBI Taxonomy" id="1783498"/>
    <lineage>
        <taxon>Bacteria</taxon>
        <taxon>Bacillati</taxon>
        <taxon>Actinomycetota</taxon>
        <taxon>Actinomycetes</taxon>
        <taxon>Jiangellales</taxon>
        <taxon>Jiangellaceae</taxon>
        <taxon>Phytoactinopolyspora</taxon>
    </lineage>
</organism>
<protein>
    <recommendedName>
        <fullName evidence="1">Actinobacteria/chloroflexi VLRF1 release factor domain-containing protein</fullName>
    </recommendedName>
</protein>
<gene>
    <name evidence="2" type="ORF">G1H11_09375</name>
</gene>
<dbReference type="Pfam" id="PF18859">
    <property type="entry name" value="acVLRF1"/>
    <property type="match status" value="1"/>
</dbReference>
<dbReference type="Proteomes" id="UP000469185">
    <property type="component" value="Unassembled WGS sequence"/>
</dbReference>
<dbReference type="EMBL" id="JAAGOB010000004">
    <property type="protein sequence ID" value="NED95523.1"/>
    <property type="molecule type" value="Genomic_DNA"/>
</dbReference>
<proteinExistence type="predicted"/>
<name>A0A6N9YKJ9_9ACTN</name>